<evidence type="ECO:0008006" key="10">
    <source>
        <dbReference type="Google" id="ProtNLM"/>
    </source>
</evidence>
<dbReference type="InterPro" id="IPR002129">
    <property type="entry name" value="PyrdxlP-dep_de-COase"/>
</dbReference>
<evidence type="ECO:0000313" key="8">
    <source>
        <dbReference type="EMBL" id="GAA2352118.1"/>
    </source>
</evidence>
<evidence type="ECO:0000256" key="1">
    <source>
        <dbReference type="ARBA" id="ARBA00001933"/>
    </source>
</evidence>
<organism evidence="8 9">
    <name type="scientific">Dactylosporangium salmoneum</name>
    <dbReference type="NCBI Taxonomy" id="53361"/>
    <lineage>
        <taxon>Bacteria</taxon>
        <taxon>Bacillati</taxon>
        <taxon>Actinomycetota</taxon>
        <taxon>Actinomycetes</taxon>
        <taxon>Micromonosporales</taxon>
        <taxon>Micromonosporaceae</taxon>
        <taxon>Dactylosporangium</taxon>
    </lineage>
</organism>
<dbReference type="InterPro" id="IPR015421">
    <property type="entry name" value="PyrdxlP-dep_Trfase_major"/>
</dbReference>
<evidence type="ECO:0000256" key="3">
    <source>
        <dbReference type="ARBA" id="ARBA00022793"/>
    </source>
</evidence>
<dbReference type="Proteomes" id="UP001501444">
    <property type="component" value="Unassembled WGS sequence"/>
</dbReference>
<keyword evidence="4 6" id="KW-0663">Pyridoxal phosphate</keyword>
<name>A0ABP5TIC6_9ACTN</name>
<dbReference type="PANTHER" id="PTHR46101:SF2">
    <property type="entry name" value="SERINE DECARBOXYLASE"/>
    <property type="match status" value="1"/>
</dbReference>
<dbReference type="EMBL" id="BAAARV010000031">
    <property type="protein sequence ID" value="GAA2352118.1"/>
    <property type="molecule type" value="Genomic_DNA"/>
</dbReference>
<proteinExistence type="inferred from homology"/>
<gene>
    <name evidence="8" type="ORF">GCM10010170_042570</name>
</gene>
<comment type="cofactor">
    <cofactor evidence="1 6">
        <name>pyridoxal 5'-phosphate</name>
        <dbReference type="ChEBI" id="CHEBI:597326"/>
    </cofactor>
</comment>
<keyword evidence="5 6" id="KW-0456">Lyase</keyword>
<comment type="caution">
    <text evidence="8">The sequence shown here is derived from an EMBL/GenBank/DDBJ whole genome shotgun (WGS) entry which is preliminary data.</text>
</comment>
<evidence type="ECO:0000256" key="7">
    <source>
        <dbReference type="SAM" id="MobiDB-lite"/>
    </source>
</evidence>
<dbReference type="InterPro" id="IPR051151">
    <property type="entry name" value="Group_II_Decarboxylase"/>
</dbReference>
<dbReference type="SUPFAM" id="SSF53383">
    <property type="entry name" value="PLP-dependent transferases"/>
    <property type="match status" value="1"/>
</dbReference>
<dbReference type="InterPro" id="IPR015424">
    <property type="entry name" value="PyrdxlP-dep_Trfase"/>
</dbReference>
<evidence type="ECO:0000313" key="9">
    <source>
        <dbReference type="Proteomes" id="UP001501444"/>
    </source>
</evidence>
<evidence type="ECO:0000256" key="2">
    <source>
        <dbReference type="ARBA" id="ARBA00009533"/>
    </source>
</evidence>
<accession>A0ABP5TIC6</accession>
<dbReference type="PANTHER" id="PTHR46101">
    <property type="match status" value="1"/>
</dbReference>
<reference evidence="9" key="1">
    <citation type="journal article" date="2019" name="Int. J. Syst. Evol. Microbiol.">
        <title>The Global Catalogue of Microorganisms (GCM) 10K type strain sequencing project: providing services to taxonomists for standard genome sequencing and annotation.</title>
        <authorList>
            <consortium name="The Broad Institute Genomics Platform"/>
            <consortium name="The Broad Institute Genome Sequencing Center for Infectious Disease"/>
            <person name="Wu L."/>
            <person name="Ma J."/>
        </authorList>
    </citation>
    <scope>NUCLEOTIDE SEQUENCE [LARGE SCALE GENOMIC DNA]</scope>
    <source>
        <strain evidence="9">JCM 3272</strain>
    </source>
</reference>
<evidence type="ECO:0000256" key="6">
    <source>
        <dbReference type="RuleBase" id="RU000382"/>
    </source>
</evidence>
<dbReference type="Pfam" id="PF00282">
    <property type="entry name" value="Pyridoxal_deC"/>
    <property type="match status" value="1"/>
</dbReference>
<keyword evidence="9" id="KW-1185">Reference proteome</keyword>
<feature type="region of interest" description="Disordered" evidence="7">
    <location>
        <begin position="362"/>
        <end position="387"/>
    </location>
</feature>
<protein>
    <recommendedName>
        <fullName evidence="10">Histidine decarboxylase</fullName>
    </recommendedName>
</protein>
<sequence>MIVRRQLPAPIAALIADCDARRATALGEPYATDLPTTVGLGALLRHTLHRVDAEQVAPDGSVRWFAQEALMQMAALLHAPRGWWGALYGGLADATVQALLPLRNAAQDLVLYRSAAAHGHVSEAAAVLGLDEVVVPADRGGSVVVEELAAEVQRRRARPTVVVATIGTPWTGAHDDLGAIRSVVRSVSRHYLHVDAPLEGLPVELRSDAGTLFASGADSVVVAGDQFLGVPLPCAFAVGRIRRDWLSSLPKTGRPIGGEVGHAAVLAWYALHEFGVAGLARRARRSNALAGYTVRRLREVGWPAWRNGGSMVVALRPPSLPMQKRWSLPVHDGRSRIVCVPGLTEAHVDRFIAELRLGPPPDATGSAVAESGPPIHSGRAARSEAPG</sequence>
<evidence type="ECO:0000256" key="4">
    <source>
        <dbReference type="ARBA" id="ARBA00022898"/>
    </source>
</evidence>
<keyword evidence="3" id="KW-0210">Decarboxylase</keyword>
<dbReference type="Gene3D" id="3.40.640.10">
    <property type="entry name" value="Type I PLP-dependent aspartate aminotransferase-like (Major domain)"/>
    <property type="match status" value="1"/>
</dbReference>
<evidence type="ECO:0000256" key="5">
    <source>
        <dbReference type="ARBA" id="ARBA00023239"/>
    </source>
</evidence>
<comment type="similarity">
    <text evidence="2 6">Belongs to the group II decarboxylase family.</text>
</comment>